<dbReference type="STRING" id="279113.CPter91_5372"/>
<feature type="region of interest" description="Disordered" evidence="1">
    <location>
        <begin position="329"/>
        <end position="359"/>
    </location>
</feature>
<evidence type="ECO:0000259" key="3">
    <source>
        <dbReference type="Pfam" id="PF20249"/>
    </source>
</evidence>
<keyword evidence="2 4" id="KW-0812">Transmembrane</keyword>
<name>A0A127QC70_9BURK</name>
<protein>
    <submittedName>
        <fullName evidence="4">Putative transmembrane protein</fullName>
    </submittedName>
</protein>
<reference evidence="4 5" key="1">
    <citation type="submission" date="2015-11" db="EMBL/GenBank/DDBJ databases">
        <title>Exploring the genomic traits of fungus-feeding bacterial genus Collimonas.</title>
        <authorList>
            <person name="Song C."/>
            <person name="Schmidt R."/>
            <person name="de Jager V."/>
            <person name="Krzyzanowska D."/>
            <person name="Jongedijk E."/>
            <person name="Cankar K."/>
            <person name="Beekwilder J."/>
            <person name="van Veen A."/>
            <person name="de Boer W."/>
            <person name="van Veen J.A."/>
            <person name="Garbeva P."/>
        </authorList>
    </citation>
    <scope>NUCLEOTIDE SEQUENCE [LARGE SCALE GENOMIC DNA]</scope>
    <source>
        <strain evidence="4 5">Ter91</strain>
    </source>
</reference>
<dbReference type="Proteomes" id="UP000074561">
    <property type="component" value="Chromosome"/>
</dbReference>
<dbReference type="KEGG" id="cpra:CPter91_5372"/>
<dbReference type="EMBL" id="CP013234">
    <property type="protein sequence ID" value="AMP07658.1"/>
    <property type="molecule type" value="Genomic_DNA"/>
</dbReference>
<dbReference type="Pfam" id="PF20249">
    <property type="entry name" value="VasX_N"/>
    <property type="match status" value="1"/>
</dbReference>
<evidence type="ECO:0000256" key="1">
    <source>
        <dbReference type="SAM" id="MobiDB-lite"/>
    </source>
</evidence>
<proteinExistence type="predicted"/>
<dbReference type="InterPro" id="IPR048126">
    <property type="entry name" value="Toxin_VasX"/>
</dbReference>
<evidence type="ECO:0000313" key="5">
    <source>
        <dbReference type="Proteomes" id="UP000074561"/>
    </source>
</evidence>
<feature type="transmembrane region" description="Helical" evidence="2">
    <location>
        <begin position="723"/>
        <end position="740"/>
    </location>
</feature>
<gene>
    <name evidence="4" type="ORF">CPter91_5372</name>
</gene>
<dbReference type="OrthoDB" id="8664525at2"/>
<dbReference type="PATRIC" id="fig|279113.9.peg.5333"/>
<evidence type="ECO:0000256" key="2">
    <source>
        <dbReference type="SAM" id="Phobius"/>
    </source>
</evidence>
<dbReference type="NCBIfam" id="NF041559">
    <property type="entry name" value="BTH_I2691_fam"/>
    <property type="match status" value="1"/>
</dbReference>
<feature type="domain" description="Toxin VasX N-terminal region" evidence="3">
    <location>
        <begin position="4"/>
        <end position="160"/>
    </location>
</feature>
<sequence length="833" mass="90759">MPKCEFCDRKGLLIYPVRYAIACPAGAAGVPGLSGNFKIDAAPQDIGTAKYTLRAMRAGYLYTYDEKRGLLKAYMVMPKGHMWNFPVEQRPPRPEMVPFQCVDTGEVVRAHCVDIAHTPADPATNLWIGWTSVIWTKALIKKVSDAAWRKKHMQCINVPAMLAGGAQHTAEFKANASKIAHFAADGAAMRKAFAFSNTNTFSENAQHLWASRIADIMAAQAPHNKGFIIAVNDPVGVTNDLSELVMPNVDSGFDEKMYHAKMVADLLEGTEKRVRAQAREDVVFTDDVAKNSEGNPDGDVYGATKDIWGMIKAGGPTAYYNKKEQDKKKYGADQAGRQNAAEDNAWEEMTHEDGKPTLDENRLKSFPAEYDAAVKAFQPTFDKLVNAHVNWLKSEQLANWMDGVHDTTDIRSGYAYSESIAQCVGKAVCSKPCTDQLTAWLNSGKLSDTRNLYGRALLFNQNDIIAGTEPHLKGSDIQFENILNIYKGAIDRVDKREAAKLIDRLALTTANIIIKAISESSFTVMRGLAMAHLTLLGGVSVKASNMSASDLAKWAIAQAKAQGIKLDTNRTQTRADAHSEASNNVKKLPADRKLIAYELDIAKLEQEGRIAPGSIKGIKVPGIDATQKWLGSSAPQEFHLGVVTAIVQLVALGFATQDLANNDKFNERETRTKAVIAIVSLGATIVDTVGSTVEKSTTHPLAVFIRKQWSIDVEDAAKFAKNARIIGAVAGVVAGLYDLCFNAREAYGDKNYTLMGLYIANGTLGIGIAIAAYFAIGAIFWPLLIISFIVGIVIALVGSGLLKSWISRCHFGKSEHYDTFDAELKAYNHAVGA</sequence>
<dbReference type="InterPro" id="IPR046864">
    <property type="entry name" value="VasX_N"/>
</dbReference>
<dbReference type="RefSeq" id="WP_061945406.1">
    <property type="nucleotide sequence ID" value="NZ_CP013234.1"/>
</dbReference>
<keyword evidence="2" id="KW-1133">Transmembrane helix</keyword>
<organism evidence="4 5">
    <name type="scientific">Collimonas pratensis</name>
    <dbReference type="NCBI Taxonomy" id="279113"/>
    <lineage>
        <taxon>Bacteria</taxon>
        <taxon>Pseudomonadati</taxon>
        <taxon>Pseudomonadota</taxon>
        <taxon>Betaproteobacteria</taxon>
        <taxon>Burkholderiales</taxon>
        <taxon>Oxalobacteraceae</taxon>
        <taxon>Collimonas</taxon>
    </lineage>
</organism>
<evidence type="ECO:0000313" key="4">
    <source>
        <dbReference type="EMBL" id="AMP07658.1"/>
    </source>
</evidence>
<dbReference type="AlphaFoldDB" id="A0A127QC70"/>
<accession>A0A127QC70</accession>
<feature type="transmembrane region" description="Helical" evidence="2">
    <location>
        <begin position="752"/>
        <end position="774"/>
    </location>
</feature>
<dbReference type="CDD" id="cd20707">
    <property type="entry name" value="MIX_III"/>
    <property type="match status" value="1"/>
</dbReference>
<feature type="compositionally biased region" description="Basic and acidic residues" evidence="1">
    <location>
        <begin position="348"/>
        <end position="359"/>
    </location>
</feature>
<feature type="transmembrane region" description="Helical" evidence="2">
    <location>
        <begin position="780"/>
        <end position="802"/>
    </location>
</feature>
<keyword evidence="2" id="KW-0472">Membrane</keyword>